<keyword evidence="1" id="KW-1133">Transmembrane helix</keyword>
<feature type="transmembrane region" description="Helical" evidence="1">
    <location>
        <begin position="68"/>
        <end position="89"/>
    </location>
</feature>
<keyword evidence="1" id="KW-0812">Transmembrane</keyword>
<feature type="transmembrane region" description="Helical" evidence="1">
    <location>
        <begin position="169"/>
        <end position="193"/>
    </location>
</feature>
<evidence type="ECO:0000256" key="1">
    <source>
        <dbReference type="SAM" id="Phobius"/>
    </source>
</evidence>
<proteinExistence type="predicted"/>
<accession>A0ABQ8UMW4</accession>
<protein>
    <submittedName>
        <fullName evidence="2">Uncharacterized protein</fullName>
    </submittedName>
</protein>
<evidence type="ECO:0000313" key="3">
    <source>
        <dbReference type="Proteomes" id="UP001141327"/>
    </source>
</evidence>
<sequence length="221" mass="23907">MIPNFSRKMINGSYSEVHGGIGLMCRALSSPCFSAYSGAAFFSLRRVRSILIGRPRPTRLSSHTRHSFSSLLSCSVAVLGYIEGGWWVLLLSNKLARNLAESGIPARADTEHLLRRIVGPVNPSGIPLGNYLTFFLRAVLSCRGPMVSFAKEVVTQGEGLAAKGPTLRLALLVHALPLSCVGAFVLLMAVHFVMMLPFCLALLAWTVVLMVRVLSPLVVVS</sequence>
<organism evidence="2 3">
    <name type="scientific">Paratrimastix pyriformis</name>
    <dbReference type="NCBI Taxonomy" id="342808"/>
    <lineage>
        <taxon>Eukaryota</taxon>
        <taxon>Metamonada</taxon>
        <taxon>Preaxostyla</taxon>
        <taxon>Paratrimastigidae</taxon>
        <taxon>Paratrimastix</taxon>
    </lineage>
</organism>
<feature type="transmembrane region" description="Helical" evidence="1">
    <location>
        <begin position="200"/>
        <end position="220"/>
    </location>
</feature>
<comment type="caution">
    <text evidence="2">The sequence shown here is derived from an EMBL/GenBank/DDBJ whole genome shotgun (WGS) entry which is preliminary data.</text>
</comment>
<reference evidence="2" key="1">
    <citation type="journal article" date="2022" name="bioRxiv">
        <title>Genomics of Preaxostyla Flagellates Illuminates Evolutionary Transitions and the Path Towards Mitochondrial Loss.</title>
        <authorList>
            <person name="Novak L.V.F."/>
            <person name="Treitli S.C."/>
            <person name="Pyrih J."/>
            <person name="Halakuc P."/>
            <person name="Pipaliya S.V."/>
            <person name="Vacek V."/>
            <person name="Brzon O."/>
            <person name="Soukal P."/>
            <person name="Eme L."/>
            <person name="Dacks J.B."/>
            <person name="Karnkowska A."/>
            <person name="Elias M."/>
            <person name="Hampl V."/>
        </authorList>
    </citation>
    <scope>NUCLEOTIDE SEQUENCE</scope>
    <source>
        <strain evidence="2">RCP-MX</strain>
    </source>
</reference>
<name>A0ABQ8UMW4_9EUKA</name>
<keyword evidence="3" id="KW-1185">Reference proteome</keyword>
<dbReference type="EMBL" id="JAPMOS010000023">
    <property type="protein sequence ID" value="KAJ4459047.1"/>
    <property type="molecule type" value="Genomic_DNA"/>
</dbReference>
<gene>
    <name evidence="2" type="ORF">PAPYR_5099</name>
</gene>
<evidence type="ECO:0000313" key="2">
    <source>
        <dbReference type="EMBL" id="KAJ4459047.1"/>
    </source>
</evidence>
<dbReference type="Proteomes" id="UP001141327">
    <property type="component" value="Unassembled WGS sequence"/>
</dbReference>
<keyword evidence="1" id="KW-0472">Membrane</keyword>